<comment type="similarity">
    <text evidence="1 2">Belongs to the small heat shock protein (HSP20) family.</text>
</comment>
<feature type="domain" description="SHSP" evidence="3">
    <location>
        <begin position="6"/>
        <end position="116"/>
    </location>
</feature>
<dbReference type="Pfam" id="PF00011">
    <property type="entry name" value="HSP20"/>
    <property type="match status" value="1"/>
</dbReference>
<dbReference type="PROSITE" id="PS01031">
    <property type="entry name" value="SHSP"/>
    <property type="match status" value="1"/>
</dbReference>
<keyword evidence="6" id="KW-1185">Reference proteome</keyword>
<gene>
    <name evidence="4" type="ORF">GCM10009017_02040</name>
    <name evidence="5" type="ORF">J2752_000744</name>
</gene>
<dbReference type="InterPro" id="IPR008978">
    <property type="entry name" value="HSP20-like_chaperone"/>
</dbReference>
<organism evidence="4 6">
    <name type="scientific">Halarchaeum rubridurum</name>
    <dbReference type="NCBI Taxonomy" id="489911"/>
    <lineage>
        <taxon>Archaea</taxon>
        <taxon>Methanobacteriati</taxon>
        <taxon>Methanobacteriota</taxon>
        <taxon>Stenosarchaea group</taxon>
        <taxon>Halobacteria</taxon>
        <taxon>Halobacteriales</taxon>
        <taxon>Halobacteriaceae</taxon>
    </lineage>
</organism>
<sequence>MNRLREALRELPDAVFVDLLESDDAYRLVFDLPGVSADDLTLDVHPCRLHVDARRGKDVPEGFRYEREERPLFIEFDVPLPPNAVGDGASATLDAGELDVTIPKADGQATTVPVEE</sequence>
<evidence type="ECO:0000259" key="3">
    <source>
        <dbReference type="PROSITE" id="PS01031"/>
    </source>
</evidence>
<evidence type="ECO:0000256" key="1">
    <source>
        <dbReference type="PROSITE-ProRule" id="PRU00285"/>
    </source>
</evidence>
<reference evidence="4" key="2">
    <citation type="submission" date="2020-09" db="EMBL/GenBank/DDBJ databases">
        <authorList>
            <person name="Sun Q."/>
            <person name="Ohkuma M."/>
        </authorList>
    </citation>
    <scope>NUCLEOTIDE SEQUENCE</scope>
    <source>
        <strain evidence="4">JCM 16108</strain>
    </source>
</reference>
<evidence type="ECO:0000313" key="6">
    <source>
        <dbReference type="Proteomes" id="UP000614609"/>
    </source>
</evidence>
<name>A0A830FJ21_9EURY</name>
<dbReference type="EMBL" id="BMOO01000001">
    <property type="protein sequence ID" value="GGM55431.1"/>
    <property type="molecule type" value="Genomic_DNA"/>
</dbReference>
<dbReference type="Proteomes" id="UP000614609">
    <property type="component" value="Unassembled WGS sequence"/>
</dbReference>
<protein>
    <submittedName>
        <fullName evidence="5">HSP20 family molecular chaperone IbpA</fullName>
    </submittedName>
    <submittedName>
        <fullName evidence="4">Molecular chaperone Hsp20</fullName>
    </submittedName>
</protein>
<dbReference type="RefSeq" id="WP_188869121.1">
    <property type="nucleotide sequence ID" value="NZ_BMOO01000001.1"/>
</dbReference>
<dbReference type="CDD" id="cd06464">
    <property type="entry name" value="ACD_sHsps-like"/>
    <property type="match status" value="1"/>
</dbReference>
<comment type="caution">
    <text evidence="4">The sequence shown here is derived from an EMBL/GenBank/DDBJ whole genome shotgun (WGS) entry which is preliminary data.</text>
</comment>
<dbReference type="SUPFAM" id="SSF49764">
    <property type="entry name" value="HSP20-like chaperones"/>
    <property type="match status" value="1"/>
</dbReference>
<proteinExistence type="inferred from homology"/>
<dbReference type="AlphaFoldDB" id="A0A830FJ21"/>
<evidence type="ECO:0000256" key="2">
    <source>
        <dbReference type="RuleBase" id="RU003616"/>
    </source>
</evidence>
<accession>A0A830FJ21</accession>
<dbReference type="EMBL" id="JAGGKO010000001">
    <property type="protein sequence ID" value="MBP1953863.1"/>
    <property type="molecule type" value="Genomic_DNA"/>
</dbReference>
<dbReference type="InterPro" id="IPR002068">
    <property type="entry name" value="A-crystallin/Hsp20_dom"/>
</dbReference>
<evidence type="ECO:0000313" key="5">
    <source>
        <dbReference type="EMBL" id="MBP1953863.1"/>
    </source>
</evidence>
<dbReference type="OrthoDB" id="261383at2157"/>
<dbReference type="Gene3D" id="2.60.40.790">
    <property type="match status" value="1"/>
</dbReference>
<reference evidence="4" key="1">
    <citation type="journal article" date="2014" name="Int. J. Syst. Evol. Microbiol.">
        <title>Complete genome sequence of Corynebacterium casei LMG S-19264T (=DSM 44701T), isolated from a smear-ripened cheese.</title>
        <authorList>
            <consortium name="US DOE Joint Genome Institute (JGI-PGF)"/>
            <person name="Walter F."/>
            <person name="Albersmeier A."/>
            <person name="Kalinowski J."/>
            <person name="Ruckert C."/>
        </authorList>
    </citation>
    <scope>NUCLEOTIDE SEQUENCE</scope>
    <source>
        <strain evidence="4">JCM 16108</strain>
    </source>
</reference>
<evidence type="ECO:0000313" key="4">
    <source>
        <dbReference type="EMBL" id="GGM55431.1"/>
    </source>
</evidence>
<dbReference type="Proteomes" id="UP000765891">
    <property type="component" value="Unassembled WGS sequence"/>
</dbReference>
<reference evidence="5" key="3">
    <citation type="submission" date="2021-03" db="EMBL/GenBank/DDBJ databases">
        <title>Genomic Encyclopedia of Type Strains, Phase IV (KMG-IV): sequencing the most valuable type-strain genomes for metagenomic binning, comparative biology and taxonomic classification.</title>
        <authorList>
            <person name="Goeker M."/>
        </authorList>
    </citation>
    <scope>NUCLEOTIDE SEQUENCE</scope>
    <source>
        <strain evidence="5">DSM 22443</strain>
    </source>
</reference>